<name>A0ABQ4WIY9_9ASTR</name>
<organism evidence="1 2">
    <name type="scientific">Tanacetum coccineum</name>
    <dbReference type="NCBI Taxonomy" id="301880"/>
    <lineage>
        <taxon>Eukaryota</taxon>
        <taxon>Viridiplantae</taxon>
        <taxon>Streptophyta</taxon>
        <taxon>Embryophyta</taxon>
        <taxon>Tracheophyta</taxon>
        <taxon>Spermatophyta</taxon>
        <taxon>Magnoliopsida</taxon>
        <taxon>eudicotyledons</taxon>
        <taxon>Gunneridae</taxon>
        <taxon>Pentapetalae</taxon>
        <taxon>asterids</taxon>
        <taxon>campanulids</taxon>
        <taxon>Asterales</taxon>
        <taxon>Asteraceae</taxon>
        <taxon>Asteroideae</taxon>
        <taxon>Anthemideae</taxon>
        <taxon>Anthemidinae</taxon>
        <taxon>Tanacetum</taxon>
    </lineage>
</organism>
<gene>
    <name evidence="1" type="ORF">Tco_0626161</name>
</gene>
<protein>
    <submittedName>
        <fullName evidence="1">Uncharacterized protein</fullName>
    </submittedName>
</protein>
<dbReference type="Gene3D" id="1.10.8.60">
    <property type="match status" value="1"/>
</dbReference>
<comment type="caution">
    <text evidence="1">The sequence shown here is derived from an EMBL/GenBank/DDBJ whole genome shotgun (WGS) entry which is preliminary data.</text>
</comment>
<reference evidence="1" key="1">
    <citation type="journal article" date="2022" name="Int. J. Mol. Sci.">
        <title>Draft Genome of Tanacetum Coccineum: Genomic Comparison of Closely Related Tanacetum-Family Plants.</title>
        <authorList>
            <person name="Yamashiro T."/>
            <person name="Shiraishi A."/>
            <person name="Nakayama K."/>
            <person name="Satake H."/>
        </authorList>
    </citation>
    <scope>NUCLEOTIDE SEQUENCE</scope>
</reference>
<reference evidence="1" key="2">
    <citation type="submission" date="2022-01" db="EMBL/GenBank/DDBJ databases">
        <authorList>
            <person name="Yamashiro T."/>
            <person name="Shiraishi A."/>
            <person name="Satake H."/>
            <person name="Nakayama K."/>
        </authorList>
    </citation>
    <scope>NUCLEOTIDE SEQUENCE</scope>
</reference>
<keyword evidence="2" id="KW-1185">Reference proteome</keyword>
<proteinExistence type="predicted"/>
<evidence type="ECO:0000313" key="1">
    <source>
        <dbReference type="EMBL" id="GJS52799.1"/>
    </source>
</evidence>
<dbReference type="Proteomes" id="UP001151760">
    <property type="component" value="Unassembled WGS sequence"/>
</dbReference>
<evidence type="ECO:0000313" key="2">
    <source>
        <dbReference type="Proteomes" id="UP001151760"/>
    </source>
</evidence>
<dbReference type="EMBL" id="BQNB010008680">
    <property type="protein sequence ID" value="GJS52799.1"/>
    <property type="molecule type" value="Genomic_DNA"/>
</dbReference>
<sequence length="75" mass="8431">MSGYRHYQREYLRFVTFVSRLTFISKLTGFSRAEFANVVDEAALLAAGRYQSVVGMIDFVNAVEQSTTVTLSLSL</sequence>
<accession>A0ABQ4WIY9</accession>